<feature type="transmembrane region" description="Helical" evidence="5">
    <location>
        <begin position="326"/>
        <end position="351"/>
    </location>
</feature>
<evidence type="ECO:0000256" key="1">
    <source>
        <dbReference type="ARBA" id="ARBA00004141"/>
    </source>
</evidence>
<evidence type="ECO:0000256" key="2">
    <source>
        <dbReference type="ARBA" id="ARBA00022692"/>
    </source>
</evidence>
<keyword evidence="7" id="KW-0436">Ligase</keyword>
<protein>
    <submittedName>
        <fullName evidence="7">O-antigen ligase family protein</fullName>
    </submittedName>
</protein>
<feature type="transmembrane region" description="Helical" evidence="5">
    <location>
        <begin position="216"/>
        <end position="233"/>
    </location>
</feature>
<organism evidence="7 8">
    <name type="scientific">Collinsella aerofaciens (strain ATCC 25986 / DSM 3979 / JCM 10188 / KCTC 3647 / NCTC 11838 / VPI 1003)</name>
    <dbReference type="NCBI Taxonomy" id="411903"/>
    <lineage>
        <taxon>Bacteria</taxon>
        <taxon>Bacillati</taxon>
        <taxon>Actinomycetota</taxon>
        <taxon>Coriobacteriia</taxon>
        <taxon>Coriobacteriales</taxon>
        <taxon>Coriobacteriaceae</taxon>
        <taxon>Collinsella</taxon>
    </lineage>
</organism>
<dbReference type="Proteomes" id="UP000464211">
    <property type="component" value="Chromosome"/>
</dbReference>
<dbReference type="GO" id="GO:0016874">
    <property type="term" value="F:ligase activity"/>
    <property type="evidence" value="ECO:0007669"/>
    <property type="project" value="UniProtKB-KW"/>
</dbReference>
<feature type="transmembrane region" description="Helical" evidence="5">
    <location>
        <begin position="65"/>
        <end position="83"/>
    </location>
</feature>
<dbReference type="AlphaFoldDB" id="A0A858B2N6"/>
<evidence type="ECO:0000256" key="5">
    <source>
        <dbReference type="SAM" id="Phobius"/>
    </source>
</evidence>
<feature type="domain" description="O-antigen ligase-related" evidence="6">
    <location>
        <begin position="203"/>
        <end position="343"/>
    </location>
</feature>
<dbReference type="PANTHER" id="PTHR37422">
    <property type="entry name" value="TEICHURONIC ACID BIOSYNTHESIS PROTEIN TUAE"/>
    <property type="match status" value="1"/>
</dbReference>
<evidence type="ECO:0000313" key="8">
    <source>
        <dbReference type="Proteomes" id="UP000464211"/>
    </source>
</evidence>
<keyword evidence="3 5" id="KW-1133">Transmembrane helix</keyword>
<accession>A0A858B2N6</accession>
<reference evidence="7 8" key="1">
    <citation type="submission" date="2020-01" db="EMBL/GenBank/DDBJ databases">
        <title>Complete genome sequence of Collinsella aerofaciens JCM 10188(T).</title>
        <authorList>
            <person name="Tourlousse D.M."/>
            <person name="Sakamoto M."/>
            <person name="Miura T."/>
            <person name="Narita K."/>
            <person name="Ohashi A."/>
            <person name="Uchino Y."/>
            <person name="Yamazoe A."/>
            <person name="Kameyama K."/>
            <person name="Terauchi J."/>
            <person name="Ohkuma M."/>
            <person name="Kawasaki H."/>
            <person name="Sekiguchi Y."/>
        </authorList>
    </citation>
    <scope>NUCLEOTIDE SEQUENCE [LARGE SCALE GENOMIC DNA]</scope>
    <source>
        <strain evidence="7 8">JCM 10188</strain>
    </source>
</reference>
<evidence type="ECO:0000259" key="6">
    <source>
        <dbReference type="Pfam" id="PF04932"/>
    </source>
</evidence>
<evidence type="ECO:0000256" key="3">
    <source>
        <dbReference type="ARBA" id="ARBA00022989"/>
    </source>
</evidence>
<keyword evidence="4 5" id="KW-0472">Membrane</keyword>
<gene>
    <name evidence="7" type="ORF">GXM19_01910</name>
</gene>
<sequence>MNRARQLISSVPIEDFFIPFLLLILVFSTNNRLILIMKPVALLMISVSLFLSLASKRRFSKGAPLKYLFCAFVFLIGFSFTYTGDRSAFKNYIPYILAALVIVLFEYDDYFYSIFYKLFNLFFWIFIASMYLELLNPGLFRSVFSFLSLGKNLVVRSTDGVAIAGLAFEKADAAFLCNLGLGVLFAKIFNRGLNLSQLFQLGIVFGALMMTGKRTLFLIPLVSIVAFALFFSRSHRVAKAMAVLLAVFVCLAVTYTFVPQVSLVFERFLADNGDPLSGREVFWTYAMEMFRSSPLLGEGFLSFNAYVNSRGFLYYGEPWQFQAHNVYLQLLAELGIVGLLLFVSMLAILIFGFGRSAKKDPNIFNLTAFYWAVLIAIYSMTGNTIYYACQLMVFAVVVNIYLKYISPREGYSK</sequence>
<feature type="transmembrane region" description="Helical" evidence="5">
    <location>
        <begin position="119"/>
        <end position="140"/>
    </location>
</feature>
<dbReference type="PANTHER" id="PTHR37422:SF17">
    <property type="entry name" value="O-ANTIGEN LIGASE"/>
    <property type="match status" value="1"/>
</dbReference>
<dbReference type="GO" id="GO:0016020">
    <property type="term" value="C:membrane"/>
    <property type="evidence" value="ECO:0007669"/>
    <property type="project" value="UniProtKB-SubCell"/>
</dbReference>
<dbReference type="InterPro" id="IPR007016">
    <property type="entry name" value="O-antigen_ligase-rel_domated"/>
</dbReference>
<feature type="transmembrane region" description="Helical" evidence="5">
    <location>
        <begin position="33"/>
        <end position="53"/>
    </location>
</feature>
<feature type="transmembrane region" description="Helical" evidence="5">
    <location>
        <begin position="89"/>
        <end position="107"/>
    </location>
</feature>
<feature type="transmembrane region" description="Helical" evidence="5">
    <location>
        <begin position="363"/>
        <end position="379"/>
    </location>
</feature>
<dbReference type="Pfam" id="PF04932">
    <property type="entry name" value="Wzy_C"/>
    <property type="match status" value="1"/>
</dbReference>
<evidence type="ECO:0000256" key="4">
    <source>
        <dbReference type="ARBA" id="ARBA00023136"/>
    </source>
</evidence>
<dbReference type="InterPro" id="IPR051533">
    <property type="entry name" value="WaaL-like"/>
</dbReference>
<feature type="transmembrane region" description="Helical" evidence="5">
    <location>
        <begin position="385"/>
        <end position="404"/>
    </location>
</feature>
<name>A0A858B2N6_COLAA</name>
<dbReference type="EMBL" id="CP048433">
    <property type="protein sequence ID" value="QIA33141.1"/>
    <property type="molecule type" value="Genomic_DNA"/>
</dbReference>
<keyword evidence="2 5" id="KW-0812">Transmembrane</keyword>
<evidence type="ECO:0000313" key="7">
    <source>
        <dbReference type="EMBL" id="QIA33141.1"/>
    </source>
</evidence>
<comment type="subcellular location">
    <subcellularLocation>
        <location evidence="1">Membrane</location>
        <topology evidence="1">Multi-pass membrane protein</topology>
    </subcellularLocation>
</comment>
<feature type="transmembrane region" description="Helical" evidence="5">
    <location>
        <begin position="240"/>
        <end position="258"/>
    </location>
</feature>
<proteinExistence type="predicted"/>
<feature type="transmembrane region" description="Helical" evidence="5">
    <location>
        <begin position="7"/>
        <end position="27"/>
    </location>
</feature>